<dbReference type="GO" id="GO:0046872">
    <property type="term" value="F:metal ion binding"/>
    <property type="evidence" value="ECO:0007669"/>
    <property type="project" value="InterPro"/>
</dbReference>
<dbReference type="Pfam" id="PF13549">
    <property type="entry name" value="ATP-grasp_5"/>
    <property type="match status" value="1"/>
</dbReference>
<feature type="domain" description="N-acetyltransferase" evidence="7">
    <location>
        <begin position="738"/>
        <end position="897"/>
    </location>
</feature>
<keyword evidence="9" id="KW-1185">Reference proteome</keyword>
<dbReference type="InterPro" id="IPR016102">
    <property type="entry name" value="Succinyl-CoA_synth-like"/>
</dbReference>
<protein>
    <submittedName>
        <fullName evidence="8">Acyl-CoA synthetase</fullName>
    </submittedName>
</protein>
<feature type="domain" description="ATP-grasp" evidence="6">
    <location>
        <begin position="497"/>
        <end position="533"/>
    </location>
</feature>
<evidence type="ECO:0000256" key="3">
    <source>
        <dbReference type="ARBA" id="ARBA00022840"/>
    </source>
</evidence>
<dbReference type="KEGG" id="htl:HPTL_0897"/>
<gene>
    <name evidence="8" type="ORF">HPTL_0897</name>
</gene>
<keyword evidence="2 5" id="KW-0547">Nucleotide-binding</keyword>
<dbReference type="GO" id="GO:0005524">
    <property type="term" value="F:ATP binding"/>
    <property type="evidence" value="ECO:0007669"/>
    <property type="project" value="UniProtKB-UniRule"/>
</dbReference>
<dbReference type="AlphaFoldDB" id="A0A2Z6DXX9"/>
<dbReference type="Pfam" id="PF13380">
    <property type="entry name" value="CoA_binding_2"/>
    <property type="match status" value="1"/>
</dbReference>
<dbReference type="SUPFAM" id="SSF55729">
    <property type="entry name" value="Acyl-CoA N-acyltransferases (Nat)"/>
    <property type="match status" value="1"/>
</dbReference>
<dbReference type="OrthoDB" id="9807426at2"/>
<organism evidence="8 9">
    <name type="scientific">Hydrogenophilus thermoluteolus</name>
    <name type="common">Pseudomonas hydrogenothermophila</name>
    <dbReference type="NCBI Taxonomy" id="297"/>
    <lineage>
        <taxon>Bacteria</taxon>
        <taxon>Pseudomonadati</taxon>
        <taxon>Pseudomonadota</taxon>
        <taxon>Hydrogenophilia</taxon>
        <taxon>Hydrogenophilales</taxon>
        <taxon>Hydrogenophilaceae</taxon>
        <taxon>Hydrogenophilus</taxon>
    </lineage>
</organism>
<dbReference type="Pfam" id="PF13302">
    <property type="entry name" value="Acetyltransf_3"/>
    <property type="match status" value="1"/>
</dbReference>
<dbReference type="SMART" id="SM00881">
    <property type="entry name" value="CoA_binding"/>
    <property type="match status" value="1"/>
</dbReference>
<keyword evidence="3 5" id="KW-0067">ATP-binding</keyword>
<evidence type="ECO:0000256" key="4">
    <source>
        <dbReference type="ARBA" id="ARBA00060888"/>
    </source>
</evidence>
<evidence type="ECO:0000313" key="9">
    <source>
        <dbReference type="Proteomes" id="UP000262004"/>
    </source>
</evidence>
<evidence type="ECO:0000256" key="1">
    <source>
        <dbReference type="ARBA" id="ARBA00022598"/>
    </source>
</evidence>
<dbReference type="SUPFAM" id="SSF52210">
    <property type="entry name" value="Succinyl-CoA synthetase domains"/>
    <property type="match status" value="2"/>
</dbReference>
<name>A0A2Z6DXX9_HYDTE</name>
<dbReference type="SUPFAM" id="SSF56059">
    <property type="entry name" value="Glutathione synthetase ATP-binding domain-like"/>
    <property type="match status" value="1"/>
</dbReference>
<keyword evidence="1" id="KW-0436">Ligase</keyword>
<dbReference type="Gene3D" id="3.30.470.20">
    <property type="entry name" value="ATP-grasp fold, B domain"/>
    <property type="match status" value="1"/>
</dbReference>
<dbReference type="InterPro" id="IPR013815">
    <property type="entry name" value="ATP_grasp_subdomain_1"/>
</dbReference>
<dbReference type="PROSITE" id="PS51186">
    <property type="entry name" value="GNAT"/>
    <property type="match status" value="1"/>
</dbReference>
<dbReference type="Gene3D" id="3.30.1490.20">
    <property type="entry name" value="ATP-grasp fold, A domain"/>
    <property type="match status" value="1"/>
</dbReference>
<reference evidence="8 9" key="1">
    <citation type="submission" date="2018-04" db="EMBL/GenBank/DDBJ databases">
        <title>Complete genome sequence of Hydrogenophilus thermoluteolus TH-1.</title>
        <authorList>
            <person name="Arai H."/>
        </authorList>
    </citation>
    <scope>NUCLEOTIDE SEQUENCE [LARGE SCALE GENOMIC DNA]</scope>
    <source>
        <strain evidence="8 9">TH-1</strain>
    </source>
</reference>
<comment type="similarity">
    <text evidence="4">In the N-terminal section; belongs to the acetate CoA ligase alpha subunit family.</text>
</comment>
<dbReference type="RefSeq" id="WP_119334925.1">
    <property type="nucleotide sequence ID" value="NZ_AP018558.1"/>
</dbReference>
<dbReference type="CDD" id="cd04301">
    <property type="entry name" value="NAT_SF"/>
    <property type="match status" value="1"/>
</dbReference>
<dbReference type="InterPro" id="IPR032875">
    <property type="entry name" value="Succ_CoA_lig_flav_dom"/>
</dbReference>
<dbReference type="PANTHER" id="PTHR43334">
    <property type="entry name" value="ACETATE--COA LIGASE [ADP-FORMING]"/>
    <property type="match status" value="1"/>
</dbReference>
<dbReference type="EMBL" id="AP018558">
    <property type="protein sequence ID" value="BBD77165.1"/>
    <property type="molecule type" value="Genomic_DNA"/>
</dbReference>
<dbReference type="InterPro" id="IPR051538">
    <property type="entry name" value="Acyl-CoA_Synth/Transferase"/>
</dbReference>
<sequence>MQENHYLQPLIEPRSVAVIGASERAGSLGRTVIRNLIDSGYTGRLFAVNPKHKKIFDLPSYPSIEEVPHRIDLAVICVAAEKVIGVVEGCGRAGVKMVAVLSAGFAETGARGERLERQLIETARRYRMRLLGPNCLGVMRPQIGLNASFALTAPLKGSIGFISHSGALCSAVLDWAKPAGVGFSAVVSLGASVDIDFAEVLDFLAQDYRTEAIVLYIEGIKNARRFMSALRAAARVKPVLVLKAGRHPEVMRTIHLHAAHQPGDDKVFDAALRRSGVIRLYNISQLYAALSALFARLRPRGNRLAILTNGGGIGAMAADRAADLGIPLAELGDTTREALDKLLPQNWSHANPVDILGDADAERYGAAFQTLLAAKEVDGILVILTPQAMTDPTAVADRIIALEAKADKPVVTCWMGEAHVQEARQKFQAAGIPTFRAPEPAVELFSHVSSYYRNQKLLAQTPPPLTHFEAPRIESAELIIEAALTERRLRLNEMEAKAVLSAFRIPIAQAMLARTVTEAIVLAEEIGLPVAMKIQAKNVIDKADSGGVRLNLTTMAAVRTAFQEIVAEVQKNAPEAEIEGVVIEPMVIRRYGREVMIRVKRDPVFGPVIYFGEGGKRAVPEADMSVALPPFNKYLAHDLVRSSRIYPMLQEWRNMPAVALERLEYVLLRVSEMVCELPWIEYLSINPLIVDEHDAIALDAKISLTPTNPSQDRYAHMAIHPYPSHLVQHWTLPDGTDVLIRPIRPEDAELEAEFVRNLSPQTKYFRFMTTLNELPPAMLARLTQIDYDREMAFIAVTTQNGKEIELGVARYAVNPDGETCEFAIVVADAWQHRGLARKLMQVLIETARNRGLKEMRGVFLANNERMLRFVASLGFTLSDDPEDRTIKHGVLPLQPLH</sequence>
<dbReference type="FunFam" id="3.30.1490.20:FF:000020">
    <property type="entry name" value="Protein lysine acetyltransferase"/>
    <property type="match status" value="1"/>
</dbReference>
<dbReference type="InterPro" id="IPR003781">
    <property type="entry name" value="CoA-bd"/>
</dbReference>
<dbReference type="InterPro" id="IPR043938">
    <property type="entry name" value="Ligase_CoA_dom"/>
</dbReference>
<dbReference type="GO" id="GO:0016747">
    <property type="term" value="F:acyltransferase activity, transferring groups other than amino-acyl groups"/>
    <property type="evidence" value="ECO:0007669"/>
    <property type="project" value="InterPro"/>
</dbReference>
<dbReference type="Pfam" id="PF13607">
    <property type="entry name" value="Succ_CoA_lig"/>
    <property type="match status" value="1"/>
</dbReference>
<dbReference type="PANTHER" id="PTHR43334:SF1">
    <property type="entry name" value="3-HYDROXYPROPIONATE--COA LIGASE [ADP-FORMING]"/>
    <property type="match status" value="1"/>
</dbReference>
<evidence type="ECO:0000256" key="2">
    <source>
        <dbReference type="ARBA" id="ARBA00022741"/>
    </source>
</evidence>
<evidence type="ECO:0000313" key="8">
    <source>
        <dbReference type="EMBL" id="BBD77165.1"/>
    </source>
</evidence>
<proteinExistence type="inferred from homology"/>
<dbReference type="InterPro" id="IPR000182">
    <property type="entry name" value="GNAT_dom"/>
</dbReference>
<evidence type="ECO:0000256" key="5">
    <source>
        <dbReference type="PROSITE-ProRule" id="PRU00409"/>
    </source>
</evidence>
<dbReference type="PROSITE" id="PS50975">
    <property type="entry name" value="ATP_GRASP"/>
    <property type="match status" value="1"/>
</dbReference>
<dbReference type="Pfam" id="PF19045">
    <property type="entry name" value="Ligase_CoA_2"/>
    <property type="match status" value="1"/>
</dbReference>
<dbReference type="Gene3D" id="3.40.50.720">
    <property type="entry name" value="NAD(P)-binding Rossmann-like Domain"/>
    <property type="match status" value="1"/>
</dbReference>
<dbReference type="Gene3D" id="3.40.630.30">
    <property type="match status" value="1"/>
</dbReference>
<evidence type="ECO:0000259" key="6">
    <source>
        <dbReference type="PROSITE" id="PS50975"/>
    </source>
</evidence>
<dbReference type="Proteomes" id="UP000262004">
    <property type="component" value="Chromosome"/>
</dbReference>
<dbReference type="InterPro" id="IPR036291">
    <property type="entry name" value="NAD(P)-bd_dom_sf"/>
</dbReference>
<accession>A0A2Z6DXX9</accession>
<dbReference type="InterPro" id="IPR011761">
    <property type="entry name" value="ATP-grasp"/>
</dbReference>
<dbReference type="SUPFAM" id="SSF51735">
    <property type="entry name" value="NAD(P)-binding Rossmann-fold domains"/>
    <property type="match status" value="1"/>
</dbReference>
<dbReference type="Gene3D" id="3.40.50.261">
    <property type="entry name" value="Succinyl-CoA synthetase domains"/>
    <property type="match status" value="2"/>
</dbReference>
<dbReference type="GO" id="GO:0043758">
    <property type="term" value="F:acetate-CoA ligase (ADP-forming) activity"/>
    <property type="evidence" value="ECO:0007669"/>
    <property type="project" value="InterPro"/>
</dbReference>
<dbReference type="InterPro" id="IPR016181">
    <property type="entry name" value="Acyl_CoA_acyltransferase"/>
</dbReference>
<evidence type="ECO:0000259" key="7">
    <source>
        <dbReference type="PROSITE" id="PS51186"/>
    </source>
</evidence>